<dbReference type="AlphaFoldDB" id="A0AAV7C0U1"/>
<gene>
    <name evidence="2" type="ORF">GDO81_010543</name>
</gene>
<evidence type="ECO:0008006" key="4">
    <source>
        <dbReference type="Google" id="ProtNLM"/>
    </source>
</evidence>
<sequence length="178" mass="18911">MKVAIVFLLVALSCYFGDATKLKGKGTKVTKGPSTVHMIPQACLEKLLKVDVPATLEQLQNLLCKFMAGQANHNEELYREFLEELRIALKDTGCSLDQILGIENALENVGDEVGKIAEELGLQILKAVEGLPLVDVVLDTLCSLLGETLKTLSQTLGGLGLNLNLASGGLPLLGGLLG</sequence>
<evidence type="ECO:0000256" key="1">
    <source>
        <dbReference type="SAM" id="SignalP"/>
    </source>
</evidence>
<dbReference type="EMBL" id="WNYA01000004">
    <property type="protein sequence ID" value="KAG8578585.1"/>
    <property type="molecule type" value="Genomic_DNA"/>
</dbReference>
<evidence type="ECO:0000313" key="3">
    <source>
        <dbReference type="Proteomes" id="UP000824782"/>
    </source>
</evidence>
<dbReference type="Proteomes" id="UP000824782">
    <property type="component" value="Unassembled WGS sequence"/>
</dbReference>
<name>A0AAV7C0U1_ENGPU</name>
<proteinExistence type="predicted"/>
<feature type="chain" id="PRO_5043327987" description="Secreted protein" evidence="1">
    <location>
        <begin position="20"/>
        <end position="178"/>
    </location>
</feature>
<accession>A0AAV7C0U1</accession>
<organism evidence="2 3">
    <name type="scientific">Engystomops pustulosus</name>
    <name type="common">Tungara frog</name>
    <name type="synonym">Physalaemus pustulosus</name>
    <dbReference type="NCBI Taxonomy" id="76066"/>
    <lineage>
        <taxon>Eukaryota</taxon>
        <taxon>Metazoa</taxon>
        <taxon>Chordata</taxon>
        <taxon>Craniata</taxon>
        <taxon>Vertebrata</taxon>
        <taxon>Euteleostomi</taxon>
        <taxon>Amphibia</taxon>
        <taxon>Batrachia</taxon>
        <taxon>Anura</taxon>
        <taxon>Neobatrachia</taxon>
        <taxon>Hyloidea</taxon>
        <taxon>Leptodactylidae</taxon>
        <taxon>Leiuperinae</taxon>
        <taxon>Engystomops</taxon>
    </lineage>
</organism>
<keyword evidence="3" id="KW-1185">Reference proteome</keyword>
<protein>
    <recommendedName>
        <fullName evidence="4">Secreted protein</fullName>
    </recommendedName>
</protein>
<evidence type="ECO:0000313" key="2">
    <source>
        <dbReference type="EMBL" id="KAG8578585.1"/>
    </source>
</evidence>
<comment type="caution">
    <text evidence="2">The sequence shown here is derived from an EMBL/GenBank/DDBJ whole genome shotgun (WGS) entry which is preliminary data.</text>
</comment>
<keyword evidence="1" id="KW-0732">Signal</keyword>
<reference evidence="2" key="1">
    <citation type="thesis" date="2020" institute="ProQuest LLC" country="789 East Eisenhower Parkway, Ann Arbor, MI, USA">
        <title>Comparative Genomics and Chromosome Evolution.</title>
        <authorList>
            <person name="Mudd A.B."/>
        </authorList>
    </citation>
    <scope>NUCLEOTIDE SEQUENCE</scope>
    <source>
        <strain evidence="2">237g6f4</strain>
        <tissue evidence="2">Blood</tissue>
    </source>
</reference>
<feature type="signal peptide" evidence="1">
    <location>
        <begin position="1"/>
        <end position="19"/>
    </location>
</feature>